<accession>A0A8X6U7K3</accession>
<feature type="transmembrane region" description="Helical" evidence="7">
    <location>
        <begin position="86"/>
        <end position="106"/>
    </location>
</feature>
<gene>
    <name evidence="8" type="primary">DUOXA1</name>
    <name evidence="8" type="ORF">NPIL_499101</name>
</gene>
<dbReference type="AlphaFoldDB" id="A0A8X6U7K3"/>
<dbReference type="PANTHER" id="PTHR31158:SF10">
    <property type="entry name" value="LD27791P"/>
    <property type="match status" value="1"/>
</dbReference>
<comment type="caution">
    <text evidence="8">The sequence shown here is derived from an EMBL/GenBank/DDBJ whole genome shotgun (WGS) entry which is preliminary data.</text>
</comment>
<feature type="transmembrane region" description="Helical" evidence="7">
    <location>
        <begin position="211"/>
        <end position="233"/>
    </location>
</feature>
<reference evidence="8" key="1">
    <citation type="submission" date="2020-08" db="EMBL/GenBank/DDBJ databases">
        <title>Multicomponent nature underlies the extraordinary mechanical properties of spider dragline silk.</title>
        <authorList>
            <person name="Kono N."/>
            <person name="Nakamura H."/>
            <person name="Mori M."/>
            <person name="Yoshida Y."/>
            <person name="Ohtoshi R."/>
            <person name="Malay A.D."/>
            <person name="Moran D.A.P."/>
            <person name="Tomita M."/>
            <person name="Numata K."/>
            <person name="Arakawa K."/>
        </authorList>
    </citation>
    <scope>NUCLEOTIDE SEQUENCE</scope>
</reference>
<dbReference type="GO" id="GO:0005789">
    <property type="term" value="C:endoplasmic reticulum membrane"/>
    <property type="evidence" value="ECO:0007669"/>
    <property type="project" value="InterPro"/>
</dbReference>
<dbReference type="GO" id="GO:0015031">
    <property type="term" value="P:protein transport"/>
    <property type="evidence" value="ECO:0007669"/>
    <property type="project" value="InterPro"/>
</dbReference>
<keyword evidence="9" id="KW-1185">Reference proteome</keyword>
<evidence type="ECO:0000256" key="3">
    <source>
        <dbReference type="ARBA" id="ARBA00022692"/>
    </source>
</evidence>
<evidence type="ECO:0000256" key="5">
    <source>
        <dbReference type="ARBA" id="ARBA00023136"/>
    </source>
</evidence>
<comment type="subcellular location">
    <subcellularLocation>
        <location evidence="1">Membrane</location>
        <topology evidence="1">Multi-pass membrane protein</topology>
    </subcellularLocation>
</comment>
<organism evidence="8 9">
    <name type="scientific">Nephila pilipes</name>
    <name type="common">Giant wood spider</name>
    <name type="synonym">Nephila maculata</name>
    <dbReference type="NCBI Taxonomy" id="299642"/>
    <lineage>
        <taxon>Eukaryota</taxon>
        <taxon>Metazoa</taxon>
        <taxon>Ecdysozoa</taxon>
        <taxon>Arthropoda</taxon>
        <taxon>Chelicerata</taxon>
        <taxon>Arachnida</taxon>
        <taxon>Araneae</taxon>
        <taxon>Araneomorphae</taxon>
        <taxon>Entelegynae</taxon>
        <taxon>Araneoidea</taxon>
        <taxon>Nephilidae</taxon>
        <taxon>Nephila</taxon>
    </lineage>
</organism>
<keyword evidence="6" id="KW-0325">Glycoprotein</keyword>
<evidence type="ECO:0000313" key="9">
    <source>
        <dbReference type="Proteomes" id="UP000887013"/>
    </source>
</evidence>
<comment type="similarity">
    <text evidence="2">Belongs to the DUOXA family.</text>
</comment>
<dbReference type="Pfam" id="PF10204">
    <property type="entry name" value="DuoxA"/>
    <property type="match status" value="1"/>
</dbReference>
<protein>
    <submittedName>
        <fullName evidence="8">Dual oxidase maturation factor 1</fullName>
    </submittedName>
</protein>
<evidence type="ECO:0000256" key="2">
    <source>
        <dbReference type="ARBA" id="ARBA00009816"/>
    </source>
</evidence>
<name>A0A8X6U7K3_NEPPI</name>
<evidence type="ECO:0000256" key="7">
    <source>
        <dbReference type="SAM" id="Phobius"/>
    </source>
</evidence>
<keyword evidence="5 7" id="KW-0472">Membrane</keyword>
<evidence type="ECO:0000256" key="6">
    <source>
        <dbReference type="ARBA" id="ARBA00023180"/>
    </source>
</evidence>
<feature type="transmembrane region" description="Helical" evidence="7">
    <location>
        <begin position="282"/>
        <end position="304"/>
    </location>
</feature>
<dbReference type="InterPro" id="IPR018469">
    <property type="entry name" value="Dual_oxidase_maturation_fac"/>
</dbReference>
<evidence type="ECO:0000313" key="8">
    <source>
        <dbReference type="EMBL" id="GFT89172.1"/>
    </source>
</evidence>
<keyword evidence="3 7" id="KW-0812">Transmembrane</keyword>
<dbReference type="EMBL" id="BMAW01120400">
    <property type="protein sequence ID" value="GFT89172.1"/>
    <property type="molecule type" value="Genomic_DNA"/>
</dbReference>
<dbReference type="PANTHER" id="PTHR31158">
    <property type="entry name" value="DUAL OXIDASE 2"/>
    <property type="match status" value="1"/>
</dbReference>
<keyword evidence="4 7" id="KW-1133">Transmembrane helix</keyword>
<dbReference type="OrthoDB" id="10042652at2759"/>
<dbReference type="Proteomes" id="UP000887013">
    <property type="component" value="Unassembled WGS sequence"/>
</dbReference>
<proteinExistence type="inferred from homology"/>
<feature type="transmembrane region" description="Helical" evidence="7">
    <location>
        <begin position="60"/>
        <end position="80"/>
    </location>
</feature>
<sequence>MSPLARRLESEGNIVYLDSSERDFPKKDDLILLPVKISVEQGSPETPLELKSIENAPRNILIYVTFSTLFIAFLLIFPGIRKERFSTLITVTTSLIVGATILLANYGTDWHVSEASISTPYRAFSREKLFADISVRIGLNSVNVTLQANPIHKNSDEINYNERFNWVEATQLKMEFRDALIKGLPFPILTIAEYLSQNMEGFSWGGKYRKAGYYTSIMLWSSFAMWMVMNILLCMVPRYGAYTMALTGLMILASNGIYYLLLPKIPLIIHFEVQVLTFSLGWCFWALLGAGILSTLVGSFMSVVDNFFPNKFSTIFEVDYDTPYRYFVGQDTTVAPQPREHVSLQASMPSSSVPFSLIGSPGSAAGLINDAYEDDDDDKSRDYGTIINGKRAVSLKNFGKFAQKEAGRRKQLSYMQRKINSFSGPHTSPPRGKQVSIDMKSAAAMW</sequence>
<feature type="transmembrane region" description="Helical" evidence="7">
    <location>
        <begin position="239"/>
        <end position="261"/>
    </location>
</feature>
<evidence type="ECO:0000256" key="4">
    <source>
        <dbReference type="ARBA" id="ARBA00022989"/>
    </source>
</evidence>
<evidence type="ECO:0000256" key="1">
    <source>
        <dbReference type="ARBA" id="ARBA00004141"/>
    </source>
</evidence>